<dbReference type="AlphaFoldDB" id="A0A7R9WS69"/>
<gene>
    <name evidence="4" type="ORF">CAUS1442_LOCUS5701</name>
</gene>
<dbReference type="Gene3D" id="6.10.280.10">
    <property type="entry name" value="Mediator complex, subunit Med21"/>
    <property type="match status" value="1"/>
</dbReference>
<keyword evidence="2" id="KW-0805">Transcription regulation</keyword>
<organism evidence="4">
    <name type="scientific">Craspedostauros australis</name>
    <dbReference type="NCBI Taxonomy" id="1486917"/>
    <lineage>
        <taxon>Eukaryota</taxon>
        <taxon>Sar</taxon>
        <taxon>Stramenopiles</taxon>
        <taxon>Ochrophyta</taxon>
        <taxon>Bacillariophyta</taxon>
        <taxon>Bacillariophyceae</taxon>
        <taxon>Bacillariophycidae</taxon>
        <taxon>Naviculales</taxon>
        <taxon>Naviculaceae</taxon>
        <taxon>Craspedostauros</taxon>
    </lineage>
</organism>
<keyword evidence="2" id="KW-0804">Transcription</keyword>
<evidence type="ECO:0000313" key="4">
    <source>
        <dbReference type="EMBL" id="CAD8333599.1"/>
    </source>
</evidence>
<dbReference type="PANTHER" id="PTHR13381:SF0">
    <property type="entry name" value="MEDIATOR OF RNA POLYMERASE II TRANSCRIPTION SUBUNIT 21"/>
    <property type="match status" value="1"/>
</dbReference>
<dbReference type="EMBL" id="HBEF01009090">
    <property type="protein sequence ID" value="CAD8333599.1"/>
    <property type="molecule type" value="Transcribed_RNA"/>
</dbReference>
<evidence type="ECO:0000256" key="1">
    <source>
        <dbReference type="ARBA" id="ARBA00023159"/>
    </source>
</evidence>
<dbReference type="GO" id="GO:0003712">
    <property type="term" value="F:transcription coregulator activity"/>
    <property type="evidence" value="ECO:0007669"/>
    <property type="project" value="TreeGrafter"/>
</dbReference>
<sequence length="233" mass="25744">MGSSGDDMNVDQEPTPAQDALHQVSEGEGEEEEKVDPITKLQDAVDGLSLAMFEALRGLRDAVAPESGNLGGMNANANNTDTNGANDGNNANNRNENSEPDFEEFWQSYRAGDVATMALVHQVNGGQAPMRREDYIRIHAKIEMEKDAELVAKLAGTVLQKSADIDDQVMAVPGMHRTRAQQMQRIEELLRLNQEEIERLDQSHKLATERQSQIRQFIRDKTCLALAIDEGEG</sequence>
<dbReference type="InterPro" id="IPR021384">
    <property type="entry name" value="Mediator_Med21"/>
</dbReference>
<feature type="region of interest" description="Disordered" evidence="3">
    <location>
        <begin position="77"/>
        <end position="100"/>
    </location>
</feature>
<evidence type="ECO:0000256" key="2">
    <source>
        <dbReference type="RuleBase" id="RU366036"/>
    </source>
</evidence>
<dbReference type="GO" id="GO:0016592">
    <property type="term" value="C:mediator complex"/>
    <property type="evidence" value="ECO:0007669"/>
    <property type="project" value="UniProtKB-UniRule"/>
</dbReference>
<accession>A0A7R9WS69</accession>
<feature type="compositionally biased region" description="Low complexity" evidence="3">
    <location>
        <begin position="77"/>
        <end position="93"/>
    </location>
</feature>
<comment type="subunit">
    <text evidence="2">Component of the Mediator complex.</text>
</comment>
<dbReference type="PANTHER" id="PTHR13381">
    <property type="entry name" value="RNA POLYMERASE II HOLOENZYME COMPONENT SRB7"/>
    <property type="match status" value="1"/>
</dbReference>
<reference evidence="4" key="1">
    <citation type="submission" date="2021-01" db="EMBL/GenBank/DDBJ databases">
        <authorList>
            <person name="Corre E."/>
            <person name="Pelletier E."/>
            <person name="Niang G."/>
            <person name="Scheremetjew M."/>
            <person name="Finn R."/>
            <person name="Kale V."/>
            <person name="Holt S."/>
            <person name="Cochrane G."/>
            <person name="Meng A."/>
            <person name="Brown T."/>
            <person name="Cohen L."/>
        </authorList>
    </citation>
    <scope>NUCLEOTIDE SEQUENCE</scope>
    <source>
        <strain evidence="4">CCMP3328</strain>
    </source>
</reference>
<comment type="function">
    <text evidence="2">Component of the Mediator complex, a coactivator involved in the regulated transcription of nearly all RNA polymerase II-dependent genes. Mediator functions as a bridge to convey information from gene-specific regulatory proteins to the basal RNA polymerase II transcription machinery. Mediator is recruited to promoters by direct interactions with regulatory proteins and serves as a scaffold for the assembly of a functional preinitiation complex with RNA polymerase II and the general transcription factors.</text>
</comment>
<comment type="similarity">
    <text evidence="2">Belongs to the Mediator complex subunit 21 family.</text>
</comment>
<dbReference type="GO" id="GO:0006357">
    <property type="term" value="P:regulation of transcription by RNA polymerase II"/>
    <property type="evidence" value="ECO:0007669"/>
    <property type="project" value="TreeGrafter"/>
</dbReference>
<keyword evidence="2" id="KW-0539">Nucleus</keyword>
<name>A0A7R9WS69_9STRA</name>
<feature type="region of interest" description="Disordered" evidence="3">
    <location>
        <begin position="1"/>
        <end position="38"/>
    </location>
</feature>
<proteinExistence type="inferred from homology"/>
<protein>
    <recommendedName>
        <fullName evidence="2">Mediator of RNA polymerase II transcription subunit 21</fullName>
    </recommendedName>
</protein>
<keyword evidence="1 2" id="KW-0010">Activator</keyword>
<comment type="subcellular location">
    <subcellularLocation>
        <location evidence="2">Nucleus</location>
    </subcellularLocation>
</comment>
<evidence type="ECO:0000256" key="3">
    <source>
        <dbReference type="SAM" id="MobiDB-lite"/>
    </source>
</evidence>